<reference evidence="2 3" key="1">
    <citation type="submission" date="2015-10" db="EMBL/GenBank/DDBJ databases">
        <title>Full genome of DAOMC 229536 Phialocephala scopiformis, a fungal endophyte of spruce producing the potent anti-insectan compound rugulosin.</title>
        <authorList>
            <consortium name="DOE Joint Genome Institute"/>
            <person name="Walker A.K."/>
            <person name="Frasz S.L."/>
            <person name="Seifert K.A."/>
            <person name="Miller J.D."/>
            <person name="Mondo S.J."/>
            <person name="Labutti K."/>
            <person name="Lipzen A."/>
            <person name="Dockter R."/>
            <person name="Kennedy M."/>
            <person name="Grigoriev I.V."/>
            <person name="Spatafora J.W."/>
        </authorList>
    </citation>
    <scope>NUCLEOTIDE SEQUENCE [LARGE SCALE GENOMIC DNA]</scope>
    <source>
        <strain evidence="2 3">CBS 120377</strain>
    </source>
</reference>
<dbReference type="InterPro" id="IPR002575">
    <property type="entry name" value="Aminoglycoside_PTrfase"/>
</dbReference>
<dbReference type="EMBL" id="KQ947420">
    <property type="protein sequence ID" value="KUJ14155.1"/>
    <property type="molecule type" value="Genomic_DNA"/>
</dbReference>
<feature type="domain" description="Aminoglycoside phosphotransferase" evidence="1">
    <location>
        <begin position="147"/>
        <end position="346"/>
    </location>
</feature>
<name>A0A194X1S7_MOLSC</name>
<evidence type="ECO:0000313" key="2">
    <source>
        <dbReference type="EMBL" id="KUJ14155.1"/>
    </source>
</evidence>
<gene>
    <name evidence="2" type="ORF">LY89DRAFT_698593</name>
</gene>
<proteinExistence type="predicted"/>
<dbReference type="AlphaFoldDB" id="A0A194X1S7"/>
<dbReference type="Gene3D" id="3.90.1200.10">
    <property type="match status" value="1"/>
</dbReference>
<dbReference type="OrthoDB" id="2906425at2759"/>
<dbReference type="RefSeq" id="XP_018068510.1">
    <property type="nucleotide sequence ID" value="XM_018216993.1"/>
</dbReference>
<evidence type="ECO:0000259" key="1">
    <source>
        <dbReference type="Pfam" id="PF01636"/>
    </source>
</evidence>
<evidence type="ECO:0000313" key="3">
    <source>
        <dbReference type="Proteomes" id="UP000070700"/>
    </source>
</evidence>
<dbReference type="PANTHER" id="PTHR21310">
    <property type="entry name" value="AMINOGLYCOSIDE PHOSPHOTRANSFERASE-RELATED-RELATED"/>
    <property type="match status" value="1"/>
</dbReference>
<dbReference type="PANTHER" id="PTHR21310:SF55">
    <property type="entry name" value="AMINOGLYCOSIDE PHOSPHOTRANSFERASE DOMAIN-CONTAINING PROTEIN"/>
    <property type="match status" value="1"/>
</dbReference>
<dbReference type="InterPro" id="IPR051678">
    <property type="entry name" value="AGP_Transferase"/>
</dbReference>
<dbReference type="GeneID" id="28826719"/>
<dbReference type="InterPro" id="IPR011009">
    <property type="entry name" value="Kinase-like_dom_sf"/>
</dbReference>
<dbReference type="Proteomes" id="UP000070700">
    <property type="component" value="Unassembled WGS sequence"/>
</dbReference>
<sequence>MSEDAYSNCDNVDSGADVKLEVEKLRIRFPRNVIRDKREFDNTYHPGIESADLVHMVHDVRVSKRDRGAFAPMSGEACRARGSHKQLCHNCGWTTTHQLGVGGYTSRLKVFHLRGNSAIWDLGPNGPWMLRDEPNNPTSVWETDYVAQQFLREEKPNMPLVEMHKFGGPNDKFHFTIMSRAKGSTIEAIWDTLTEEQKNDVRQDLTNCIKEWRQITRPHMQKVDGSELRDPFLGYCNSHACIKTGRDEEQWLENLTPAMRKGFLSDLWFRNGGENADQDTMTSWIKEADEKVAQLKANFPRGGPYVLTHGDLHSENVFISDDNEEKKYKVSAIIDWELAGFYPWWAERRRSDLDYILGVKDLCHPGYSVEDYEKVFKPVSQVSKAWRRAGNHTSSVHKPEKSKNRWFGPPFCACQPWPQEYRDVDLGLEEDEHLDIFDVDSTDSEDDEEDGRKKFPKYERDFLRWFNKINNHKSKHASLD</sequence>
<accession>A0A194X1S7</accession>
<protein>
    <recommendedName>
        <fullName evidence="1">Aminoglycoside phosphotransferase domain-containing protein</fullName>
    </recommendedName>
</protein>
<dbReference type="Pfam" id="PF01636">
    <property type="entry name" value="APH"/>
    <property type="match status" value="1"/>
</dbReference>
<dbReference type="SUPFAM" id="SSF56112">
    <property type="entry name" value="Protein kinase-like (PK-like)"/>
    <property type="match status" value="1"/>
</dbReference>
<organism evidence="2 3">
    <name type="scientific">Mollisia scopiformis</name>
    <name type="common">Conifer needle endophyte fungus</name>
    <name type="synonym">Phialocephala scopiformis</name>
    <dbReference type="NCBI Taxonomy" id="149040"/>
    <lineage>
        <taxon>Eukaryota</taxon>
        <taxon>Fungi</taxon>
        <taxon>Dikarya</taxon>
        <taxon>Ascomycota</taxon>
        <taxon>Pezizomycotina</taxon>
        <taxon>Leotiomycetes</taxon>
        <taxon>Helotiales</taxon>
        <taxon>Mollisiaceae</taxon>
        <taxon>Mollisia</taxon>
    </lineage>
</organism>
<keyword evidence="3" id="KW-1185">Reference proteome</keyword>
<dbReference type="KEGG" id="psco:LY89DRAFT_698593"/>
<dbReference type="InParanoid" id="A0A194X1S7"/>